<proteinExistence type="predicted"/>
<evidence type="ECO:0000313" key="2">
    <source>
        <dbReference type="Proteomes" id="UP001629523"/>
    </source>
</evidence>
<dbReference type="RefSeq" id="WP_050075949.1">
    <property type="nucleotide sequence ID" value="NZ_CABHYX010000025.1"/>
</dbReference>
<protein>
    <submittedName>
        <fullName evidence="1">Uncharacterized protein</fullName>
    </submittedName>
</protein>
<evidence type="ECO:0000313" key="1">
    <source>
        <dbReference type="EMBL" id="MFM1347574.1"/>
    </source>
</evidence>
<sequence>MSLTAPNLPQMKDGVISGDSLNSGDGVLISIPRYVDEQNGDFIRVRWNNRAVKEVLVGLSSGELPLLVHIPKDLAPDGINIADYSVTDLSGNLSLAPEVRVFIARDDTGTLDAPVFINKNTANVITELSVIENNGSDIYIGKNAEIVAGDEVEIIFNGSVNNQLIPESQFIVTEIVSSVTEITGITIKVPAPYIFSIGNGNATAFYRVKKANSSVVKLSHTAYVNIAVTASTLPPPVYIDINDGWLTQDVMINGIAVQVNLTDSISVNDTLTLKWDGYNQLGGHLSATVGQLQHTVTAEDISAQTIIFIIDYSIAQLINIGRIDCYYDVRNQNDSYLRSTLAIANIDNVHGILPAPIFPYAVNNIISSDSINVHNGSTIRASYAGLAIGDMVVFTLDGIDQNGNRVPEASFSATLDVTGANVIQNYIEALIPAEILLSVGNNGKIIASYRTTYMSTSGGIANSPTTEVTMNIVPSATGLSLMMTTGAAMYEPQTINVRPLNRGVLLGQPGVRVTVSVDGGALFYENNSSVYTLVLNEYGFGYFGIYSSRIGGVSVNAYEPDHPEISITKSISFGPYRVGNGKILAVNNTTGAPNNNTTPNSYYLKTEAQSGRVAITMVQVSVSGSARIIGYNGQTATILLNDDHSATVDIANSVAEAVRVSLSLPEASGSYIEENIIFLPLTTLRNEE</sequence>
<reference evidence="1 2" key="1">
    <citation type="journal article" date="2024" name="Infect. Genet. Evol.">
        <title>Characteristics and comparative genome analysis of Yersinia enterocolitica and related species associated with human infections in Switzerland 2019-2023.</title>
        <authorList>
            <person name="Stevens M.J.A."/>
            <person name="Horlbog J.A."/>
            <person name="Diethelm A."/>
            <person name="Stephan R."/>
            <person name="Nuesch-Inderbinen M."/>
        </authorList>
    </citation>
    <scope>NUCLEOTIDE SEQUENCE [LARGE SCALE GENOMIC DNA]</scope>
    <source>
        <strain evidence="1 2">N20-0302</strain>
    </source>
</reference>
<comment type="caution">
    <text evidence="1">The sequence shown here is derived from an EMBL/GenBank/DDBJ whole genome shotgun (WGS) entry which is preliminary data.</text>
</comment>
<dbReference type="EMBL" id="JBBEST010000006">
    <property type="protein sequence ID" value="MFM1347574.1"/>
    <property type="molecule type" value="Genomic_DNA"/>
</dbReference>
<dbReference type="Proteomes" id="UP001629523">
    <property type="component" value="Unassembled WGS sequence"/>
</dbReference>
<accession>A0ABW9EZT1</accession>
<name>A0ABW9EZT1_9GAMM</name>
<keyword evidence="2" id="KW-1185">Reference proteome</keyword>
<organism evidence="1 2">
    <name type="scientific">Yersinia proxima</name>
    <dbReference type="NCBI Taxonomy" id="2890316"/>
    <lineage>
        <taxon>Bacteria</taxon>
        <taxon>Pseudomonadati</taxon>
        <taxon>Pseudomonadota</taxon>
        <taxon>Gammaproteobacteria</taxon>
        <taxon>Enterobacterales</taxon>
        <taxon>Yersiniaceae</taxon>
        <taxon>Yersinia</taxon>
    </lineage>
</organism>
<gene>
    <name evidence="1" type="ORF">WFP14_13565</name>
</gene>